<feature type="region of interest" description="Disordered" evidence="1">
    <location>
        <begin position="226"/>
        <end position="275"/>
    </location>
</feature>
<proteinExistence type="predicted"/>
<dbReference type="Proteomes" id="UP000466535">
    <property type="component" value="Unassembled WGS sequence"/>
</dbReference>
<organism evidence="2 3">
    <name type="scientific">Halovenus carboxidivorans</name>
    <dbReference type="NCBI Taxonomy" id="2692199"/>
    <lineage>
        <taxon>Archaea</taxon>
        <taxon>Methanobacteriati</taxon>
        <taxon>Methanobacteriota</taxon>
        <taxon>Stenosarchaea group</taxon>
        <taxon>Halobacteria</taxon>
        <taxon>Halobacteriales</taxon>
        <taxon>Haloarculaceae</taxon>
        <taxon>Halovenus</taxon>
    </lineage>
</organism>
<accession>A0A6B0T679</accession>
<sequence>MSSRSNPGRLYNRRVTRHIKSLLPERVSPGDDFTFGGKAIVDRENNPGKPAGGTCEIKCYVGEDGQLAVLEKSELAFRGEVVWACWNRIRRTHTVDAPDLPPFRYHVQTQILDRGNRKRDETIVSLAGLEEMPVYGGREAQAALLLAESLAVEKAVAPEQRSDVCCSLHRLPSLPRLVDRGEIIRLSWRELDELVGPDAEMIAANASVERVPDEEREEAVAKGVKIFTDEDSDVEDEQFTEGRTRRRTETPDEHERRERDARSLPDDMSPEEAEEKLIEMAEEIYEMRAGEEGSE</sequence>
<dbReference type="AlphaFoldDB" id="A0A6B0T679"/>
<gene>
    <name evidence="2" type="ORF">GRX03_08785</name>
</gene>
<evidence type="ECO:0000313" key="2">
    <source>
        <dbReference type="EMBL" id="MXR51696.1"/>
    </source>
</evidence>
<feature type="compositionally biased region" description="Acidic residues" evidence="1">
    <location>
        <begin position="229"/>
        <end position="239"/>
    </location>
</feature>
<keyword evidence="3" id="KW-1185">Reference proteome</keyword>
<comment type="caution">
    <text evidence="2">The sequence shown here is derived from an EMBL/GenBank/DDBJ whole genome shotgun (WGS) entry which is preliminary data.</text>
</comment>
<feature type="compositionally biased region" description="Basic and acidic residues" evidence="1">
    <location>
        <begin position="240"/>
        <end position="265"/>
    </location>
</feature>
<evidence type="ECO:0000256" key="1">
    <source>
        <dbReference type="SAM" id="MobiDB-lite"/>
    </source>
</evidence>
<dbReference type="RefSeq" id="WP_159763838.1">
    <property type="nucleotide sequence ID" value="NZ_WUUT01000003.1"/>
</dbReference>
<dbReference type="EMBL" id="WUUT01000003">
    <property type="protein sequence ID" value="MXR51696.1"/>
    <property type="molecule type" value="Genomic_DNA"/>
</dbReference>
<reference evidence="2 3" key="1">
    <citation type="submission" date="2019-12" db="EMBL/GenBank/DDBJ databases">
        <title>Isolation and characterization of three novel carbon monoxide-oxidizing members of Halobacteria from salione crusts and soils.</title>
        <authorList>
            <person name="Myers M.R."/>
            <person name="King G.M."/>
        </authorList>
    </citation>
    <scope>NUCLEOTIDE SEQUENCE [LARGE SCALE GENOMIC DNA]</scope>
    <source>
        <strain evidence="2 3">WSH3</strain>
    </source>
</reference>
<protein>
    <submittedName>
        <fullName evidence="2">Uncharacterized protein</fullName>
    </submittedName>
</protein>
<evidence type="ECO:0000313" key="3">
    <source>
        <dbReference type="Proteomes" id="UP000466535"/>
    </source>
</evidence>
<name>A0A6B0T679_9EURY</name>